<evidence type="ECO:0000256" key="1">
    <source>
        <dbReference type="SAM" id="MobiDB-lite"/>
    </source>
</evidence>
<dbReference type="RefSeq" id="WP_005881951.1">
    <property type="nucleotide sequence ID" value="NZ_ADNU01000009.1"/>
</dbReference>
<reference evidence="2 3" key="1">
    <citation type="submission" date="2010-04" db="EMBL/GenBank/DDBJ databases">
        <authorList>
            <person name="Qin X."/>
            <person name="Bachman B."/>
            <person name="Battles P."/>
            <person name="Bell A."/>
            <person name="Bess C."/>
            <person name="Bickham C."/>
            <person name="Chaboub L."/>
            <person name="Chen D."/>
            <person name="Coyle M."/>
            <person name="Deiros D.R."/>
            <person name="Dinh H."/>
            <person name="Forbes L."/>
            <person name="Fowler G."/>
            <person name="Francisco L."/>
            <person name="Fu Q."/>
            <person name="Gubbala S."/>
            <person name="Hale W."/>
            <person name="Han Y."/>
            <person name="Hemphill L."/>
            <person name="Highlander S.K."/>
            <person name="Hirani K."/>
            <person name="Hogues M."/>
            <person name="Jackson L."/>
            <person name="Jakkamsetti A."/>
            <person name="Javaid M."/>
            <person name="Jiang H."/>
            <person name="Korchina V."/>
            <person name="Kovar C."/>
            <person name="Lara F."/>
            <person name="Lee S."/>
            <person name="Mata R."/>
            <person name="Mathew T."/>
            <person name="Moen C."/>
            <person name="Morales K."/>
            <person name="Munidasa M."/>
            <person name="Nazareth L."/>
            <person name="Ngo R."/>
            <person name="Nguyen L."/>
            <person name="Okwuonu G."/>
            <person name="Ongeri F."/>
            <person name="Patil S."/>
            <person name="Petrosino J."/>
            <person name="Pham C."/>
            <person name="Pham P."/>
            <person name="Pu L.-L."/>
            <person name="Puazo M."/>
            <person name="Raj R."/>
            <person name="Reid J."/>
            <person name="Rouhana J."/>
            <person name="Saada N."/>
            <person name="Shang Y."/>
            <person name="Simmons D."/>
            <person name="Thornton R."/>
            <person name="Warren J."/>
            <person name="Weissenberger G."/>
            <person name="Zhang J."/>
            <person name="Zhang L."/>
            <person name="Zhou C."/>
            <person name="Zhu D."/>
            <person name="Muzny D."/>
            <person name="Worley K."/>
            <person name="Gibbs R."/>
        </authorList>
    </citation>
    <scope>NUCLEOTIDE SEQUENCE [LARGE SCALE GENOMIC DNA]</scope>
    <source>
        <strain evidence="2 3">ATCC 49030</strain>
    </source>
</reference>
<accession>D4YK08</accession>
<organism evidence="2 3">
    <name type="scientific">Brevibacterium mcbrellneri ATCC 49030</name>
    <dbReference type="NCBI Taxonomy" id="585530"/>
    <lineage>
        <taxon>Bacteria</taxon>
        <taxon>Bacillati</taxon>
        <taxon>Actinomycetota</taxon>
        <taxon>Actinomycetes</taxon>
        <taxon>Micrococcales</taxon>
        <taxon>Brevibacteriaceae</taxon>
        <taxon>Brevibacterium</taxon>
    </lineage>
</organism>
<evidence type="ECO:0000313" key="3">
    <source>
        <dbReference type="Proteomes" id="UP000005714"/>
    </source>
</evidence>
<gene>
    <name evidence="2" type="ORF">HMPREF0183_0268</name>
</gene>
<keyword evidence="3" id="KW-1185">Reference proteome</keyword>
<dbReference type="OrthoDB" id="9785707at2"/>
<dbReference type="AlphaFoldDB" id="D4YK08"/>
<dbReference type="Proteomes" id="UP000005714">
    <property type="component" value="Unassembled WGS sequence"/>
</dbReference>
<sequence>MTAQLAASATDVEEFTADLATHRPGLSADFTRREASATGPPGWPP</sequence>
<dbReference type="STRING" id="585530.HMPREF0183_0268"/>
<comment type="caution">
    <text evidence="2">The sequence shown here is derived from an EMBL/GenBank/DDBJ whole genome shotgun (WGS) entry which is preliminary data.</text>
</comment>
<protein>
    <submittedName>
        <fullName evidence="2">Uncharacterized protein</fullName>
    </submittedName>
</protein>
<dbReference type="EMBL" id="ADNU01000009">
    <property type="protein sequence ID" value="EFG48452.1"/>
    <property type="molecule type" value="Genomic_DNA"/>
</dbReference>
<proteinExistence type="predicted"/>
<evidence type="ECO:0000313" key="2">
    <source>
        <dbReference type="EMBL" id="EFG48452.1"/>
    </source>
</evidence>
<feature type="region of interest" description="Disordered" evidence="1">
    <location>
        <begin position="21"/>
        <end position="45"/>
    </location>
</feature>
<name>D4YK08_9MICO</name>